<organism evidence="8 9">
    <name type="scientific">Lepraria finkii</name>
    <dbReference type="NCBI Taxonomy" id="1340010"/>
    <lineage>
        <taxon>Eukaryota</taxon>
        <taxon>Fungi</taxon>
        <taxon>Dikarya</taxon>
        <taxon>Ascomycota</taxon>
        <taxon>Pezizomycotina</taxon>
        <taxon>Lecanoromycetes</taxon>
        <taxon>OSLEUM clade</taxon>
        <taxon>Lecanoromycetidae</taxon>
        <taxon>Lecanorales</taxon>
        <taxon>Lecanorineae</taxon>
        <taxon>Stereocaulaceae</taxon>
        <taxon>Lepraria</taxon>
    </lineage>
</organism>
<evidence type="ECO:0000259" key="7">
    <source>
        <dbReference type="Pfam" id="PF00955"/>
    </source>
</evidence>
<dbReference type="InterPro" id="IPR011531">
    <property type="entry name" value="HCO3_transpt-like_TM_dom"/>
</dbReference>
<keyword evidence="2 6" id="KW-0812">Transmembrane</keyword>
<sequence length="119" mass="13496">MKDVDLATLPTSKAFFPTQDRGWFIHFWDIDVADIFIAIPFAVLLTILFYFDHNVSSLIAQGTEFPLRKPAGFHWDIFLLGLTTGVAGLPWHPIPQRPHPPSALPHQRSLCHAPSNRRI</sequence>
<evidence type="ECO:0000256" key="4">
    <source>
        <dbReference type="ARBA" id="ARBA00023136"/>
    </source>
</evidence>
<keyword evidence="9" id="KW-1185">Reference proteome</keyword>
<reference evidence="8 9" key="1">
    <citation type="submission" date="2024-09" db="EMBL/GenBank/DDBJ databases">
        <title>Rethinking Asexuality: The Enigmatic Case of Functional Sexual Genes in Lepraria (Stereocaulaceae).</title>
        <authorList>
            <person name="Doellman M."/>
            <person name="Sun Y."/>
            <person name="Barcenas-Pena A."/>
            <person name="Lumbsch H.T."/>
            <person name="Grewe F."/>
        </authorList>
    </citation>
    <scope>NUCLEOTIDE SEQUENCE [LARGE SCALE GENOMIC DNA]</scope>
    <source>
        <strain evidence="8 9">Grewe 0041</strain>
    </source>
</reference>
<dbReference type="EMBL" id="JBHFEH010000037">
    <property type="protein sequence ID" value="KAL2051247.1"/>
    <property type="molecule type" value="Genomic_DNA"/>
</dbReference>
<dbReference type="Proteomes" id="UP001590951">
    <property type="component" value="Unassembled WGS sequence"/>
</dbReference>
<feature type="transmembrane region" description="Helical" evidence="6">
    <location>
        <begin position="32"/>
        <end position="51"/>
    </location>
</feature>
<feature type="region of interest" description="Disordered" evidence="5">
    <location>
        <begin position="99"/>
        <end position="119"/>
    </location>
</feature>
<evidence type="ECO:0000256" key="6">
    <source>
        <dbReference type="SAM" id="Phobius"/>
    </source>
</evidence>
<protein>
    <recommendedName>
        <fullName evidence="7">Bicarbonate transporter-like transmembrane domain-containing protein</fullName>
    </recommendedName>
</protein>
<evidence type="ECO:0000256" key="2">
    <source>
        <dbReference type="ARBA" id="ARBA00022692"/>
    </source>
</evidence>
<evidence type="ECO:0000256" key="1">
    <source>
        <dbReference type="ARBA" id="ARBA00004141"/>
    </source>
</evidence>
<dbReference type="InterPro" id="IPR003020">
    <property type="entry name" value="HCO3_transpt_euk"/>
</dbReference>
<dbReference type="Pfam" id="PF00955">
    <property type="entry name" value="HCO3_cotransp"/>
    <property type="match status" value="1"/>
</dbReference>
<keyword evidence="4 6" id="KW-0472">Membrane</keyword>
<feature type="domain" description="Bicarbonate transporter-like transmembrane" evidence="7">
    <location>
        <begin position="5"/>
        <end position="92"/>
    </location>
</feature>
<proteinExistence type="predicted"/>
<comment type="subcellular location">
    <subcellularLocation>
        <location evidence="1">Membrane</location>
        <topology evidence="1">Multi-pass membrane protein</topology>
    </subcellularLocation>
</comment>
<evidence type="ECO:0000256" key="3">
    <source>
        <dbReference type="ARBA" id="ARBA00022989"/>
    </source>
</evidence>
<feature type="transmembrane region" description="Helical" evidence="6">
    <location>
        <begin position="72"/>
        <end position="91"/>
    </location>
</feature>
<comment type="caution">
    <text evidence="8">The sequence shown here is derived from an EMBL/GenBank/DDBJ whole genome shotgun (WGS) entry which is preliminary data.</text>
</comment>
<dbReference type="PANTHER" id="PTHR11453">
    <property type="entry name" value="ANION EXCHANGE PROTEIN"/>
    <property type="match status" value="1"/>
</dbReference>
<evidence type="ECO:0000313" key="9">
    <source>
        <dbReference type="Proteomes" id="UP001590951"/>
    </source>
</evidence>
<keyword evidence="3 6" id="KW-1133">Transmembrane helix</keyword>
<evidence type="ECO:0000313" key="8">
    <source>
        <dbReference type="EMBL" id="KAL2051247.1"/>
    </source>
</evidence>
<name>A0ABR4B030_9LECA</name>
<gene>
    <name evidence="8" type="ORF">ABVK25_008496</name>
</gene>
<accession>A0ABR4B030</accession>
<dbReference type="PANTHER" id="PTHR11453:SF82">
    <property type="entry name" value="BORON TRANSPORTER 1"/>
    <property type="match status" value="1"/>
</dbReference>
<evidence type="ECO:0000256" key="5">
    <source>
        <dbReference type="SAM" id="MobiDB-lite"/>
    </source>
</evidence>